<protein>
    <recommendedName>
        <fullName evidence="4">Secreted protein</fullName>
    </recommendedName>
</protein>
<dbReference type="Proteomes" id="UP001172155">
    <property type="component" value="Unassembled WGS sequence"/>
</dbReference>
<name>A0AA40EIH7_9PEZI</name>
<accession>A0AA40EIH7</accession>
<evidence type="ECO:0000313" key="2">
    <source>
        <dbReference type="EMBL" id="KAK0738198.1"/>
    </source>
</evidence>
<evidence type="ECO:0000313" key="3">
    <source>
        <dbReference type="Proteomes" id="UP001172155"/>
    </source>
</evidence>
<dbReference type="AlphaFoldDB" id="A0AA40EIH7"/>
<organism evidence="2 3">
    <name type="scientific">Schizothecium vesticola</name>
    <dbReference type="NCBI Taxonomy" id="314040"/>
    <lineage>
        <taxon>Eukaryota</taxon>
        <taxon>Fungi</taxon>
        <taxon>Dikarya</taxon>
        <taxon>Ascomycota</taxon>
        <taxon>Pezizomycotina</taxon>
        <taxon>Sordariomycetes</taxon>
        <taxon>Sordariomycetidae</taxon>
        <taxon>Sordariales</taxon>
        <taxon>Schizotheciaceae</taxon>
        <taxon>Schizothecium</taxon>
    </lineage>
</organism>
<keyword evidence="1" id="KW-0732">Signal</keyword>
<evidence type="ECO:0008006" key="4">
    <source>
        <dbReference type="Google" id="ProtNLM"/>
    </source>
</evidence>
<feature type="chain" id="PRO_5041245227" description="Secreted protein" evidence="1">
    <location>
        <begin position="18"/>
        <end position="115"/>
    </location>
</feature>
<feature type="signal peptide" evidence="1">
    <location>
        <begin position="1"/>
        <end position="17"/>
    </location>
</feature>
<proteinExistence type="predicted"/>
<comment type="caution">
    <text evidence="2">The sequence shown here is derived from an EMBL/GenBank/DDBJ whole genome shotgun (WGS) entry which is preliminary data.</text>
</comment>
<dbReference type="EMBL" id="JAUKUD010000007">
    <property type="protein sequence ID" value="KAK0738198.1"/>
    <property type="molecule type" value="Genomic_DNA"/>
</dbReference>
<reference evidence="2" key="1">
    <citation type="submission" date="2023-06" db="EMBL/GenBank/DDBJ databases">
        <title>Genome-scale phylogeny and comparative genomics of the fungal order Sordariales.</title>
        <authorList>
            <consortium name="Lawrence Berkeley National Laboratory"/>
            <person name="Hensen N."/>
            <person name="Bonometti L."/>
            <person name="Westerberg I."/>
            <person name="Brannstrom I.O."/>
            <person name="Guillou S."/>
            <person name="Cros-Aarteil S."/>
            <person name="Calhoun S."/>
            <person name="Haridas S."/>
            <person name="Kuo A."/>
            <person name="Mondo S."/>
            <person name="Pangilinan J."/>
            <person name="Riley R."/>
            <person name="LaButti K."/>
            <person name="Andreopoulos B."/>
            <person name="Lipzen A."/>
            <person name="Chen C."/>
            <person name="Yanf M."/>
            <person name="Daum C."/>
            <person name="Ng V."/>
            <person name="Clum A."/>
            <person name="Steindorff A."/>
            <person name="Ohm R."/>
            <person name="Martin F."/>
            <person name="Silar P."/>
            <person name="Natvig D."/>
            <person name="Lalanne C."/>
            <person name="Gautier V."/>
            <person name="Ament-velasquez S.L."/>
            <person name="Kruys A."/>
            <person name="Hutchinson M.I."/>
            <person name="Powell A.J."/>
            <person name="Barry K."/>
            <person name="Miller A.N."/>
            <person name="Grigoriev I.V."/>
            <person name="Debuchy R."/>
            <person name="Gladieux P."/>
            <person name="Thoren M.H."/>
            <person name="Johannesson H."/>
        </authorList>
    </citation>
    <scope>NUCLEOTIDE SEQUENCE</scope>
    <source>
        <strain evidence="2">SMH3187-1</strain>
    </source>
</reference>
<keyword evidence="3" id="KW-1185">Reference proteome</keyword>
<gene>
    <name evidence="2" type="ORF">B0T18DRAFT_240742</name>
</gene>
<evidence type="ECO:0000256" key="1">
    <source>
        <dbReference type="SAM" id="SignalP"/>
    </source>
</evidence>
<sequence>MGRVTAFLIVSAHGVLCLPSHSQAIRYGNELLVFWTPEMTGSSCSTIVAKPLFTAPTEGFSAPRLEQPIPSSRLDLCSNVAVAIGIWLAENEGFLNTFLFVQAHLSKLFEAFGRR</sequence>